<organism evidence="3 4">
    <name type="scientific">Haemaphysalis longicornis</name>
    <name type="common">Bush tick</name>
    <dbReference type="NCBI Taxonomy" id="44386"/>
    <lineage>
        <taxon>Eukaryota</taxon>
        <taxon>Metazoa</taxon>
        <taxon>Ecdysozoa</taxon>
        <taxon>Arthropoda</taxon>
        <taxon>Chelicerata</taxon>
        <taxon>Arachnida</taxon>
        <taxon>Acari</taxon>
        <taxon>Parasitiformes</taxon>
        <taxon>Ixodida</taxon>
        <taxon>Ixodoidea</taxon>
        <taxon>Ixodidae</taxon>
        <taxon>Haemaphysalinae</taxon>
        <taxon>Haemaphysalis</taxon>
    </lineage>
</organism>
<evidence type="ECO:0000256" key="1">
    <source>
        <dbReference type="ARBA" id="ARBA00006019"/>
    </source>
</evidence>
<reference evidence="3 4" key="1">
    <citation type="journal article" date="2020" name="Cell">
        <title>Large-Scale Comparative Analyses of Tick Genomes Elucidate Their Genetic Diversity and Vector Capacities.</title>
        <authorList>
            <consortium name="Tick Genome and Microbiome Consortium (TIGMIC)"/>
            <person name="Jia N."/>
            <person name="Wang J."/>
            <person name="Shi W."/>
            <person name="Du L."/>
            <person name="Sun Y."/>
            <person name="Zhan W."/>
            <person name="Jiang J.F."/>
            <person name="Wang Q."/>
            <person name="Zhang B."/>
            <person name="Ji P."/>
            <person name="Bell-Sakyi L."/>
            <person name="Cui X.M."/>
            <person name="Yuan T.T."/>
            <person name="Jiang B.G."/>
            <person name="Yang W.F."/>
            <person name="Lam T.T."/>
            <person name="Chang Q.C."/>
            <person name="Ding S.J."/>
            <person name="Wang X.J."/>
            <person name="Zhu J.G."/>
            <person name="Ruan X.D."/>
            <person name="Zhao L."/>
            <person name="Wei J.T."/>
            <person name="Ye R.Z."/>
            <person name="Que T.C."/>
            <person name="Du C.H."/>
            <person name="Zhou Y.H."/>
            <person name="Cheng J.X."/>
            <person name="Dai P.F."/>
            <person name="Guo W.B."/>
            <person name="Han X.H."/>
            <person name="Huang E.J."/>
            <person name="Li L.F."/>
            <person name="Wei W."/>
            <person name="Gao Y.C."/>
            <person name="Liu J.Z."/>
            <person name="Shao H.Z."/>
            <person name="Wang X."/>
            <person name="Wang C.C."/>
            <person name="Yang T.C."/>
            <person name="Huo Q.B."/>
            <person name="Li W."/>
            <person name="Chen H.Y."/>
            <person name="Chen S.E."/>
            <person name="Zhou L.G."/>
            <person name="Ni X.B."/>
            <person name="Tian J.H."/>
            <person name="Sheng Y."/>
            <person name="Liu T."/>
            <person name="Pan Y.S."/>
            <person name="Xia L.Y."/>
            <person name="Li J."/>
            <person name="Zhao F."/>
            <person name="Cao W.C."/>
        </authorList>
    </citation>
    <scope>NUCLEOTIDE SEQUENCE [LARGE SCALE GENOMIC DNA]</scope>
    <source>
        <strain evidence="3">HaeL-2018</strain>
    </source>
</reference>
<dbReference type="EMBL" id="JABSTR010000004">
    <property type="protein sequence ID" value="KAH9366380.1"/>
    <property type="molecule type" value="Genomic_DNA"/>
</dbReference>
<sequence>MHESTLKPLLTICEKVLVENHLEAFYGELKNLLVSDPQNSIGRLLKLVYRSNCEPERLKALFEEQVEAGGQASIEKVADKAFSGPDAVRGHLVRGVQKVHYANFL</sequence>
<comment type="caution">
    <text evidence="3">The sequence shown here is derived from an EMBL/GenBank/DDBJ whole genome shotgun (WGS) entry which is preliminary data.</text>
</comment>
<keyword evidence="4" id="KW-1185">Reference proteome</keyword>
<dbReference type="GO" id="GO:0031625">
    <property type="term" value="F:ubiquitin protein ligase binding"/>
    <property type="evidence" value="ECO:0007669"/>
    <property type="project" value="InterPro"/>
</dbReference>
<evidence type="ECO:0000313" key="3">
    <source>
        <dbReference type="EMBL" id="KAH9366380.1"/>
    </source>
</evidence>
<dbReference type="VEuPathDB" id="VectorBase:HLOH_053468"/>
<dbReference type="Gene3D" id="1.20.1310.10">
    <property type="entry name" value="Cullin Repeats"/>
    <property type="match status" value="1"/>
</dbReference>
<feature type="domain" description="Cullin N-terminal" evidence="2">
    <location>
        <begin position="1"/>
        <end position="79"/>
    </location>
</feature>
<dbReference type="InterPro" id="IPR016159">
    <property type="entry name" value="Cullin_repeat-like_dom_sf"/>
</dbReference>
<gene>
    <name evidence="3" type="ORF">HPB48_018141</name>
</gene>
<protein>
    <recommendedName>
        <fullName evidence="2">Cullin N-terminal domain-containing protein</fullName>
    </recommendedName>
</protein>
<dbReference type="AlphaFoldDB" id="A0A9J6FWE5"/>
<evidence type="ECO:0000259" key="2">
    <source>
        <dbReference type="Pfam" id="PF00888"/>
    </source>
</evidence>
<proteinExistence type="inferred from homology"/>
<dbReference type="Proteomes" id="UP000821853">
    <property type="component" value="Chromosome 2"/>
</dbReference>
<name>A0A9J6FWE5_HAELO</name>
<dbReference type="Pfam" id="PF00888">
    <property type="entry name" value="Cullin"/>
    <property type="match status" value="1"/>
</dbReference>
<comment type="similarity">
    <text evidence="1">Belongs to the cullin family.</text>
</comment>
<dbReference type="InterPro" id="IPR001373">
    <property type="entry name" value="Cullin_N"/>
</dbReference>
<dbReference type="SUPFAM" id="SSF74788">
    <property type="entry name" value="Cullin repeat-like"/>
    <property type="match status" value="1"/>
</dbReference>
<evidence type="ECO:0000313" key="4">
    <source>
        <dbReference type="Proteomes" id="UP000821853"/>
    </source>
</evidence>
<dbReference type="GO" id="GO:0006511">
    <property type="term" value="P:ubiquitin-dependent protein catabolic process"/>
    <property type="evidence" value="ECO:0007669"/>
    <property type="project" value="InterPro"/>
</dbReference>
<accession>A0A9J6FWE5</accession>